<dbReference type="InterPro" id="IPR036680">
    <property type="entry name" value="SPOR-like_sf"/>
</dbReference>
<dbReference type="InterPro" id="IPR023346">
    <property type="entry name" value="Lysozyme-like_dom_sf"/>
</dbReference>
<dbReference type="InterPro" id="IPR008258">
    <property type="entry name" value="Transglycosylase_SLT_dom_1"/>
</dbReference>
<protein>
    <submittedName>
        <fullName evidence="6">Lytic transglycosylase domain-containing protein</fullName>
    </submittedName>
</protein>
<sequence>MRAQDGPAPPAHGTPAAAQPEAPKAETDPTQAICTLIETAAELENLPVAFFTRLIWKESSFRSEAVSPKGAQGIAQFMPATALERGLADPFDPEQAIPASARFLRDLRSQFGNLGLAAAAYNAGAQRVAAWIAGEGGLPWETQDYVAAITGRSPDAWLSAGPADAEPEAEPEKPMTCAALVAGLVRARAPSTGPEAPWQPWGVQVAGNFSRARALAAFASLKKRFPAVLGDAQPLVRAERSRSRGARPLFQVRIGAPSRDRADALCANLRQQGGSCVVLRN</sequence>
<evidence type="ECO:0000259" key="5">
    <source>
        <dbReference type="Pfam" id="PF05036"/>
    </source>
</evidence>
<feature type="domain" description="SPOR" evidence="5">
    <location>
        <begin position="200"/>
        <end position="279"/>
    </location>
</feature>
<accession>A0A964T7H9</accession>
<comment type="caution">
    <text evidence="6">The sequence shown here is derived from an EMBL/GenBank/DDBJ whole genome shotgun (WGS) entry which is preliminary data.</text>
</comment>
<dbReference type="Pfam" id="PF01464">
    <property type="entry name" value="SLT"/>
    <property type="match status" value="1"/>
</dbReference>
<dbReference type="OrthoDB" id="9801695at2"/>
<reference evidence="6" key="1">
    <citation type="submission" date="2019-03" db="EMBL/GenBank/DDBJ databases">
        <title>Afifella sp. nov., isolated from activated sludge.</title>
        <authorList>
            <person name="Li Q."/>
            <person name="Liu Y."/>
        </authorList>
    </citation>
    <scope>NUCLEOTIDE SEQUENCE</scope>
    <source>
        <strain evidence="6">L72</strain>
    </source>
</reference>
<dbReference type="Gene3D" id="1.10.530.10">
    <property type="match status" value="1"/>
</dbReference>
<dbReference type="Pfam" id="PF05036">
    <property type="entry name" value="SPOR"/>
    <property type="match status" value="1"/>
</dbReference>
<dbReference type="GO" id="GO:0042834">
    <property type="term" value="F:peptidoglycan binding"/>
    <property type="evidence" value="ECO:0007669"/>
    <property type="project" value="InterPro"/>
</dbReference>
<dbReference type="EMBL" id="SPKJ01000101">
    <property type="protein sequence ID" value="MYZ49875.1"/>
    <property type="molecule type" value="Genomic_DNA"/>
</dbReference>
<feature type="region of interest" description="Disordered" evidence="3">
    <location>
        <begin position="1"/>
        <end position="28"/>
    </location>
</feature>
<dbReference type="PANTHER" id="PTHR37423:SF2">
    <property type="entry name" value="MEMBRANE-BOUND LYTIC MUREIN TRANSGLYCOSYLASE C"/>
    <property type="match status" value="1"/>
</dbReference>
<evidence type="ECO:0000256" key="2">
    <source>
        <dbReference type="ARBA" id="ARBA00009387"/>
    </source>
</evidence>
<evidence type="ECO:0000256" key="3">
    <source>
        <dbReference type="SAM" id="MobiDB-lite"/>
    </source>
</evidence>
<proteinExistence type="inferred from homology"/>
<name>A0A964T7H9_9HYPH</name>
<dbReference type="SUPFAM" id="SSF53955">
    <property type="entry name" value="Lysozyme-like"/>
    <property type="match status" value="1"/>
</dbReference>
<gene>
    <name evidence="6" type="ORF">E4O86_19390</name>
</gene>
<dbReference type="InterPro" id="IPR007730">
    <property type="entry name" value="SPOR-like_dom"/>
</dbReference>
<dbReference type="AlphaFoldDB" id="A0A964T7H9"/>
<evidence type="ECO:0000313" key="7">
    <source>
        <dbReference type="Proteomes" id="UP000773614"/>
    </source>
</evidence>
<comment type="similarity">
    <text evidence="1">Belongs to the transglycosylase Slt family.</text>
</comment>
<dbReference type="Gene3D" id="3.30.70.1070">
    <property type="entry name" value="Sporulation related repeat"/>
    <property type="match status" value="1"/>
</dbReference>
<keyword evidence="7" id="KW-1185">Reference proteome</keyword>
<feature type="compositionally biased region" description="Low complexity" evidence="3">
    <location>
        <begin position="13"/>
        <end position="22"/>
    </location>
</feature>
<organism evidence="6 7">
    <name type="scientific">Propylenella binzhouense</name>
    <dbReference type="NCBI Taxonomy" id="2555902"/>
    <lineage>
        <taxon>Bacteria</taxon>
        <taxon>Pseudomonadati</taxon>
        <taxon>Pseudomonadota</taxon>
        <taxon>Alphaproteobacteria</taxon>
        <taxon>Hyphomicrobiales</taxon>
        <taxon>Propylenellaceae</taxon>
        <taxon>Propylenella</taxon>
    </lineage>
</organism>
<dbReference type="Proteomes" id="UP000773614">
    <property type="component" value="Unassembled WGS sequence"/>
</dbReference>
<comment type="similarity">
    <text evidence="2">Belongs to the virb1 family.</text>
</comment>
<feature type="domain" description="Transglycosylase SLT" evidence="4">
    <location>
        <begin position="36"/>
        <end position="136"/>
    </location>
</feature>
<evidence type="ECO:0000259" key="4">
    <source>
        <dbReference type="Pfam" id="PF01464"/>
    </source>
</evidence>
<dbReference type="CDD" id="cd00254">
    <property type="entry name" value="LT-like"/>
    <property type="match status" value="1"/>
</dbReference>
<evidence type="ECO:0000256" key="1">
    <source>
        <dbReference type="ARBA" id="ARBA00007734"/>
    </source>
</evidence>
<dbReference type="PANTHER" id="PTHR37423">
    <property type="entry name" value="SOLUBLE LYTIC MUREIN TRANSGLYCOSYLASE-RELATED"/>
    <property type="match status" value="1"/>
</dbReference>
<evidence type="ECO:0000313" key="6">
    <source>
        <dbReference type="EMBL" id="MYZ49875.1"/>
    </source>
</evidence>